<dbReference type="Pfam" id="PF06013">
    <property type="entry name" value="WXG100"/>
    <property type="match status" value="1"/>
</dbReference>
<proteinExistence type="predicted"/>
<dbReference type="Proteomes" id="UP000467249">
    <property type="component" value="Chromosome"/>
</dbReference>
<dbReference type="AlphaFoldDB" id="A0A6N4WAW8"/>
<organism evidence="1 2">
    <name type="scientific">Mycolicibacterium anyangense</name>
    <dbReference type="NCBI Taxonomy" id="1431246"/>
    <lineage>
        <taxon>Bacteria</taxon>
        <taxon>Bacillati</taxon>
        <taxon>Actinomycetota</taxon>
        <taxon>Actinomycetes</taxon>
        <taxon>Mycobacteriales</taxon>
        <taxon>Mycobacteriaceae</taxon>
        <taxon>Mycolicibacterium</taxon>
    </lineage>
</organism>
<dbReference type="InterPro" id="IPR010310">
    <property type="entry name" value="T7SS_ESAT-6-like"/>
</dbReference>
<protein>
    <recommendedName>
        <fullName evidence="3">WXG100 family type VII secretion target</fullName>
    </recommendedName>
</protein>
<name>A0A6N4WAW8_9MYCO</name>
<accession>A0A6N4WAW8</accession>
<keyword evidence="2" id="KW-1185">Reference proteome</keyword>
<sequence length="104" mass="10840">MAETLRVDIAGLIGASTQVAEQAAALESSHTSSVRGLASAEEGWVGSSADALVEMAGKWQTISARHTAALENHATHIGTAARLFDDMERRNAAELRNVAGPADL</sequence>
<reference evidence="1 2" key="1">
    <citation type="journal article" date="2019" name="Emerg. Microbes Infect.">
        <title>Comprehensive subspecies identification of 175 nontuberculous mycobacteria species based on 7547 genomic profiles.</title>
        <authorList>
            <person name="Matsumoto Y."/>
            <person name="Kinjo T."/>
            <person name="Motooka D."/>
            <person name="Nabeya D."/>
            <person name="Jung N."/>
            <person name="Uechi K."/>
            <person name="Horii T."/>
            <person name="Iida T."/>
            <person name="Fujita J."/>
            <person name="Nakamura S."/>
        </authorList>
    </citation>
    <scope>NUCLEOTIDE SEQUENCE [LARGE SCALE GENOMIC DNA]</scope>
    <source>
        <strain evidence="1 2">JCM 30275</strain>
    </source>
</reference>
<evidence type="ECO:0000313" key="2">
    <source>
        <dbReference type="Proteomes" id="UP000467249"/>
    </source>
</evidence>
<evidence type="ECO:0008006" key="3">
    <source>
        <dbReference type="Google" id="ProtNLM"/>
    </source>
</evidence>
<dbReference type="SUPFAM" id="SSF140453">
    <property type="entry name" value="EsxAB dimer-like"/>
    <property type="match status" value="1"/>
</dbReference>
<dbReference type="KEGG" id="many:MANY_45270"/>
<dbReference type="EMBL" id="AP022620">
    <property type="protein sequence ID" value="BBZ79190.1"/>
    <property type="molecule type" value="Genomic_DNA"/>
</dbReference>
<dbReference type="RefSeq" id="WP_163806224.1">
    <property type="nucleotide sequence ID" value="NZ_AP022620.1"/>
</dbReference>
<dbReference type="Gene3D" id="1.10.287.1060">
    <property type="entry name" value="ESAT-6-like"/>
    <property type="match status" value="1"/>
</dbReference>
<dbReference type="InterPro" id="IPR036689">
    <property type="entry name" value="ESAT-6-like_sf"/>
</dbReference>
<gene>
    <name evidence="1" type="ORF">MANY_45270</name>
</gene>
<evidence type="ECO:0000313" key="1">
    <source>
        <dbReference type="EMBL" id="BBZ79190.1"/>
    </source>
</evidence>